<evidence type="ECO:0000256" key="2">
    <source>
        <dbReference type="ARBA" id="ARBA00013064"/>
    </source>
</evidence>
<dbReference type="Gene3D" id="3.40.50.2300">
    <property type="match status" value="1"/>
</dbReference>
<dbReference type="InterPro" id="IPR017867">
    <property type="entry name" value="Tyr_phospatase_low_mol_wt"/>
</dbReference>
<dbReference type="Proteomes" id="UP000321058">
    <property type="component" value="Unassembled WGS sequence"/>
</dbReference>
<dbReference type="PANTHER" id="PTHR11717:SF7">
    <property type="entry name" value="LOW MOLECULAR WEIGHT PHOSPHOTYROSINE PROTEIN PHOSPHATASE"/>
    <property type="match status" value="1"/>
</dbReference>
<comment type="caution">
    <text evidence="7">The sequence shown here is derived from an EMBL/GenBank/DDBJ whole genome shotgun (WGS) entry which is preliminary data.</text>
</comment>
<evidence type="ECO:0000259" key="6">
    <source>
        <dbReference type="SMART" id="SM00226"/>
    </source>
</evidence>
<evidence type="ECO:0000256" key="5">
    <source>
        <dbReference type="PIRSR" id="PIRSR617867-1"/>
    </source>
</evidence>
<dbReference type="EC" id="3.1.3.48" evidence="2"/>
<dbReference type="GO" id="GO:0004725">
    <property type="term" value="F:protein tyrosine phosphatase activity"/>
    <property type="evidence" value="ECO:0007669"/>
    <property type="project" value="UniProtKB-EC"/>
</dbReference>
<reference evidence="7 8" key="1">
    <citation type="submission" date="2019-07" db="EMBL/GenBank/DDBJ databases">
        <title>Whole genome shotgun sequence of Reyranella soli NBRC 108950.</title>
        <authorList>
            <person name="Hosoyama A."/>
            <person name="Uohara A."/>
            <person name="Ohji S."/>
            <person name="Ichikawa N."/>
        </authorList>
    </citation>
    <scope>NUCLEOTIDE SEQUENCE [LARGE SCALE GENOMIC DNA]</scope>
    <source>
        <strain evidence="7 8">NBRC 108950</strain>
    </source>
</reference>
<comment type="similarity">
    <text evidence="1">Belongs to the low molecular weight phosphotyrosine protein phosphatase family.</text>
</comment>
<sequence>MLGCEAMTIGVLFVCTANICRSPMAEGVFRTLARRAGLEQAFAIASAGTTGIHAGEAPTPAAVEAAARRGYDIASQRSRAVTKEDIAAADYVLAMDRSHMADLRWMAPRDKAASLQMFTKFGPMPGILDVQDPYGGTQQDYERALDLIEAGCKGLLSALMPEAKAAIAQ</sequence>
<dbReference type="InterPro" id="IPR036196">
    <property type="entry name" value="Ptyr_pPase_sf"/>
</dbReference>
<gene>
    <name evidence="7" type="primary">ptpA</name>
    <name evidence="7" type="ORF">RSO01_42380</name>
</gene>
<dbReference type="SUPFAM" id="SSF52788">
    <property type="entry name" value="Phosphotyrosine protein phosphatases I"/>
    <property type="match status" value="1"/>
</dbReference>
<evidence type="ECO:0000256" key="1">
    <source>
        <dbReference type="ARBA" id="ARBA00011063"/>
    </source>
</evidence>
<feature type="active site" description="Nucleophile" evidence="5">
    <location>
        <position position="15"/>
    </location>
</feature>
<dbReference type="SMART" id="SM00226">
    <property type="entry name" value="LMWPc"/>
    <property type="match status" value="1"/>
</dbReference>
<feature type="active site" evidence="5">
    <location>
        <position position="21"/>
    </location>
</feature>
<evidence type="ECO:0000256" key="3">
    <source>
        <dbReference type="ARBA" id="ARBA00022801"/>
    </source>
</evidence>
<dbReference type="EMBL" id="BKAJ01000074">
    <property type="protein sequence ID" value="GEP57072.1"/>
    <property type="molecule type" value="Genomic_DNA"/>
</dbReference>
<dbReference type="AlphaFoldDB" id="A0A512NDS4"/>
<keyword evidence="8" id="KW-1185">Reference proteome</keyword>
<evidence type="ECO:0000313" key="7">
    <source>
        <dbReference type="EMBL" id="GEP57072.1"/>
    </source>
</evidence>
<dbReference type="InterPro" id="IPR023485">
    <property type="entry name" value="Ptyr_pPase"/>
</dbReference>
<accession>A0A512NDS4</accession>
<keyword evidence="4" id="KW-0904">Protein phosphatase</keyword>
<evidence type="ECO:0000313" key="8">
    <source>
        <dbReference type="Proteomes" id="UP000321058"/>
    </source>
</evidence>
<dbReference type="InterPro" id="IPR050438">
    <property type="entry name" value="LMW_PTPase"/>
</dbReference>
<dbReference type="PANTHER" id="PTHR11717">
    <property type="entry name" value="LOW MOLECULAR WEIGHT PROTEIN TYROSINE PHOSPHATASE"/>
    <property type="match status" value="1"/>
</dbReference>
<protein>
    <recommendedName>
        <fullName evidence="2">protein-tyrosine-phosphatase</fullName>
        <ecNumber evidence="2">3.1.3.48</ecNumber>
    </recommendedName>
</protein>
<dbReference type="PRINTS" id="PR00719">
    <property type="entry name" value="LMWPTPASE"/>
</dbReference>
<organism evidence="7 8">
    <name type="scientific">Reyranella soli</name>
    <dbReference type="NCBI Taxonomy" id="1230389"/>
    <lineage>
        <taxon>Bacteria</taxon>
        <taxon>Pseudomonadati</taxon>
        <taxon>Pseudomonadota</taxon>
        <taxon>Alphaproteobacteria</taxon>
        <taxon>Hyphomicrobiales</taxon>
        <taxon>Reyranellaceae</taxon>
        <taxon>Reyranella</taxon>
    </lineage>
</organism>
<dbReference type="Pfam" id="PF01451">
    <property type="entry name" value="LMWPc"/>
    <property type="match status" value="1"/>
</dbReference>
<evidence type="ECO:0000256" key="4">
    <source>
        <dbReference type="ARBA" id="ARBA00022912"/>
    </source>
</evidence>
<name>A0A512NDS4_9HYPH</name>
<keyword evidence="3" id="KW-0378">Hydrolase</keyword>
<feature type="active site" description="Proton donor" evidence="5">
    <location>
        <position position="132"/>
    </location>
</feature>
<feature type="domain" description="Phosphotyrosine protein phosphatase I" evidence="6">
    <location>
        <begin position="9"/>
        <end position="158"/>
    </location>
</feature>
<proteinExistence type="inferred from homology"/>
<dbReference type="CDD" id="cd16343">
    <property type="entry name" value="LMWPTP"/>
    <property type="match status" value="1"/>
</dbReference>